<dbReference type="Proteomes" id="UP000566819">
    <property type="component" value="Unassembled WGS sequence"/>
</dbReference>
<dbReference type="EMBL" id="JAAMPI010000287">
    <property type="protein sequence ID" value="KAF4633126.1"/>
    <property type="molecule type" value="Genomic_DNA"/>
</dbReference>
<evidence type="ECO:0000313" key="3">
    <source>
        <dbReference type="Proteomes" id="UP000566819"/>
    </source>
</evidence>
<reference evidence="2 3" key="1">
    <citation type="submission" date="2020-03" db="EMBL/GenBank/DDBJ databases">
        <title>Draft Genome Sequence of Cudoniella acicularis.</title>
        <authorList>
            <person name="Buettner E."/>
            <person name="Kellner H."/>
        </authorList>
    </citation>
    <scope>NUCLEOTIDE SEQUENCE [LARGE SCALE GENOMIC DNA]</scope>
    <source>
        <strain evidence="2 3">DSM 108380</strain>
    </source>
</reference>
<comment type="caution">
    <text evidence="2">The sequence shown here is derived from an EMBL/GenBank/DDBJ whole genome shotgun (WGS) entry which is preliminary data.</text>
</comment>
<sequence length="359" mass="40611">MNLIDYDDEMELKKLMEEHEVWCKAVKDCNDAGVLASPLKLIEKHYLRKVTLKIQELISMMAAGGSVFTSGGYRLDKLCEDIGNETRQALGKGKIYDTECLMCGREDVTSRPNENNTEVVADAPCPDCGWERIQLPGLLTPFLPSEPLQNQIQSQGQLRIPKYEDVDERPSDYEDLEPPKLLLPSSPLAPVQNQSQSQGQLYIAKYDEVVNEPLPEYSGLELPNPLLPPLPEPLQNQSQSQVQLYIPNNEVLVEKCRRCDKNCGNHSRLSAPSCEMCKDKVFYKGCYIAVSFLETLKRSTVYEYLSRPNCMRSIPVLEHNKYMITFSTKRICVPQPVSRLPKNIKDQHKTTKTPSAAAD</sequence>
<protein>
    <submittedName>
        <fullName evidence="2">Uncharacterized protein</fullName>
    </submittedName>
</protein>
<feature type="compositionally biased region" description="Basic and acidic residues" evidence="1">
    <location>
        <begin position="161"/>
        <end position="172"/>
    </location>
</feature>
<proteinExistence type="predicted"/>
<organism evidence="2 3">
    <name type="scientific">Cudoniella acicularis</name>
    <dbReference type="NCBI Taxonomy" id="354080"/>
    <lineage>
        <taxon>Eukaryota</taxon>
        <taxon>Fungi</taxon>
        <taxon>Dikarya</taxon>
        <taxon>Ascomycota</taxon>
        <taxon>Pezizomycotina</taxon>
        <taxon>Leotiomycetes</taxon>
        <taxon>Helotiales</taxon>
        <taxon>Tricladiaceae</taxon>
        <taxon>Cudoniella</taxon>
    </lineage>
</organism>
<keyword evidence="3" id="KW-1185">Reference proteome</keyword>
<feature type="region of interest" description="Disordered" evidence="1">
    <location>
        <begin position="150"/>
        <end position="178"/>
    </location>
</feature>
<gene>
    <name evidence="2" type="ORF">G7Y89_g4997</name>
</gene>
<evidence type="ECO:0000256" key="1">
    <source>
        <dbReference type="SAM" id="MobiDB-lite"/>
    </source>
</evidence>
<evidence type="ECO:0000313" key="2">
    <source>
        <dbReference type="EMBL" id="KAF4633126.1"/>
    </source>
</evidence>
<dbReference type="AlphaFoldDB" id="A0A8H4RQE1"/>
<accession>A0A8H4RQE1</accession>
<name>A0A8H4RQE1_9HELO</name>